<dbReference type="Proteomes" id="UP001396898">
    <property type="component" value="Unassembled WGS sequence"/>
</dbReference>
<organism evidence="1 2">
    <name type="scientific">Apiospora marii</name>
    <dbReference type="NCBI Taxonomy" id="335849"/>
    <lineage>
        <taxon>Eukaryota</taxon>
        <taxon>Fungi</taxon>
        <taxon>Dikarya</taxon>
        <taxon>Ascomycota</taxon>
        <taxon>Pezizomycotina</taxon>
        <taxon>Sordariomycetes</taxon>
        <taxon>Xylariomycetidae</taxon>
        <taxon>Amphisphaeriales</taxon>
        <taxon>Apiosporaceae</taxon>
        <taxon>Apiospora</taxon>
    </lineage>
</organism>
<accession>A0ABR1RDF3</accession>
<gene>
    <name evidence="1" type="ORF">PG991_011144</name>
</gene>
<reference evidence="1 2" key="1">
    <citation type="submission" date="2023-01" db="EMBL/GenBank/DDBJ databases">
        <title>Analysis of 21 Apiospora genomes using comparative genomics revels a genus with tremendous synthesis potential of carbohydrate active enzymes and secondary metabolites.</title>
        <authorList>
            <person name="Sorensen T."/>
        </authorList>
    </citation>
    <scope>NUCLEOTIDE SEQUENCE [LARGE SCALE GENOMIC DNA]</scope>
    <source>
        <strain evidence="1 2">CBS 20057</strain>
    </source>
</reference>
<comment type="caution">
    <text evidence="1">The sequence shown here is derived from an EMBL/GenBank/DDBJ whole genome shotgun (WGS) entry which is preliminary data.</text>
</comment>
<evidence type="ECO:0000313" key="2">
    <source>
        <dbReference type="Proteomes" id="UP001396898"/>
    </source>
</evidence>
<dbReference type="EMBL" id="JAQQWI010000016">
    <property type="protein sequence ID" value="KAK8008593.1"/>
    <property type="molecule type" value="Genomic_DNA"/>
</dbReference>
<evidence type="ECO:0000313" key="1">
    <source>
        <dbReference type="EMBL" id="KAK8008593.1"/>
    </source>
</evidence>
<protein>
    <submittedName>
        <fullName evidence="1">Uncharacterized protein</fullName>
    </submittedName>
</protein>
<sequence length="125" mass="13777">MAPAPSTLSGRPSRGSCAYPIQVHSTPRSKGTLPAPTAPAADLLCRAVREREPIRLRGKRAFGGGLVTPFEKRLRKRHRREKLLTFTFASRAFEAFKALQVSSCPGKHRATHSDGLRLRETATGW</sequence>
<name>A0ABR1RDF3_9PEZI</name>
<keyword evidence="2" id="KW-1185">Reference proteome</keyword>
<proteinExistence type="predicted"/>